<dbReference type="EMBL" id="CYKH01001926">
    <property type="protein sequence ID" value="CUG91438.1"/>
    <property type="molecule type" value="Genomic_DNA"/>
</dbReference>
<feature type="transmembrane region" description="Helical" evidence="3">
    <location>
        <begin position="54"/>
        <end position="73"/>
    </location>
</feature>
<evidence type="ECO:0000256" key="2">
    <source>
        <dbReference type="SAM" id="MobiDB-lite"/>
    </source>
</evidence>
<feature type="coiled-coil region" evidence="1">
    <location>
        <begin position="451"/>
        <end position="500"/>
    </location>
</feature>
<accession>A0A0S4JM14</accession>
<evidence type="ECO:0000313" key="5">
    <source>
        <dbReference type="Proteomes" id="UP000051952"/>
    </source>
</evidence>
<organism evidence="4 5">
    <name type="scientific">Bodo saltans</name>
    <name type="common">Flagellated protozoan</name>
    <dbReference type="NCBI Taxonomy" id="75058"/>
    <lineage>
        <taxon>Eukaryota</taxon>
        <taxon>Discoba</taxon>
        <taxon>Euglenozoa</taxon>
        <taxon>Kinetoplastea</taxon>
        <taxon>Metakinetoplastina</taxon>
        <taxon>Eubodonida</taxon>
        <taxon>Bodonidae</taxon>
        <taxon>Bodo</taxon>
    </lineage>
</organism>
<evidence type="ECO:0000256" key="3">
    <source>
        <dbReference type="SAM" id="Phobius"/>
    </source>
</evidence>
<dbReference type="Proteomes" id="UP000051952">
    <property type="component" value="Unassembled WGS sequence"/>
</dbReference>
<keyword evidence="3 4" id="KW-0812">Transmembrane</keyword>
<keyword evidence="5" id="KW-1185">Reference proteome</keyword>
<evidence type="ECO:0000313" key="4">
    <source>
        <dbReference type="EMBL" id="CUG91438.1"/>
    </source>
</evidence>
<dbReference type="VEuPathDB" id="TriTrypDB:BSAL_32090"/>
<feature type="region of interest" description="Disordered" evidence="2">
    <location>
        <begin position="875"/>
        <end position="900"/>
    </location>
</feature>
<keyword evidence="3" id="KW-0472">Membrane</keyword>
<sequence length="1145" mass="127441">MMEQFRAVTAWCSPRGPAVIPLLERLCQNHTDDAERSAGIRECLLIRDRYSRWCVIRAALLSGVLVASIQYVLPITTISSAANSLSLPPASSSSSSRRLLKCERMFTWHWLASSIQLLNLVMTTPSPHTAIIIKNMAAAVAHTLSVLEIVDARQRTRDVVGSSRRRTVEDSIWELFKDETVLPRRPSLKCTNAYQSGLLTLPLAPAVPAGSRTPSANDLFTQYIPHLLGSVPHNNDAGVKSMLEALEWCVACTLWNQSERVVLQDSEASLRATIAEEEYEKETQSMLRLLTNGQNEIERFNEAIRLDAEVKKREADRKQAEDAAKRDEAARLLAEELQKKEELCRREADERKRRGDEQQQQQRFSQGIEIVQEVRRKSVAQRAKNMIETMLLKSAANARENLRQKAEADAEQQARSSALEEIRTRIEDRRKSSAHELARSLTLQKVTSMRNAKIATEVAQLEYNIERLVSEAHKKLQRTYDDCEKELHSLRKTAEKSRLQIVKAFEMQQRKEQQQQQAALLATAISSSAQSFVKYWSVLEVDEDDDEQQTPPPSSSQQQRQHLHTPSSAREHHQAARKRGSTVALDEALRAVMAKVVVVVTPKNNNTNMASSDVEREILDSRSSSNHRLAPQALKSFRTLQKGGGSQLQLQYVLKQHAESSVRKLMKAFPSLVALLDGLCSVVAPPPPGDNNGRFVANSSASSSSDLQRRNRLSTIPLHQQEAALLDRIERLQHGSNINGGGSVSVATSSSVRSVSGNGGGAEAAALQASSFVDSTEVMQSIVNDVATSFCTCQVTRASVTSALRILGTIAPVLSSPSRHHHRGRSNHHQLLTEVHRLQLLVTAQHLWMVPCKDSSLQVSLLPVASKLMEQTARDLLNSSGGGGGVKGNDHRDEDGDEEESLHRIPCTLLTVAALCLSITTPAGEDTAVVASWRAVSWIRLMCQLTLDVMLLKHEEAPASSTQRHQAPPPPQPPLVQFLTMSSTRSSPRSHANYQFNNNDDPNYHHQSYLAHHRDHFHQLASKSLHIALQSNLPHNAPPQRSSYERRMFDIRFENNNNTHEEHPLRLRDDVDEGNATTNAVATTGMKAAFDAFQISIGACVSTFVSLHSFAKQQQQQQAQEQLFFFAWAPHASLYSILSNIARDC</sequence>
<feature type="compositionally biased region" description="Basic and acidic residues" evidence="2">
    <location>
        <begin position="344"/>
        <end position="357"/>
    </location>
</feature>
<reference evidence="5" key="1">
    <citation type="submission" date="2015-09" db="EMBL/GenBank/DDBJ databases">
        <authorList>
            <consortium name="Pathogen Informatics"/>
        </authorList>
    </citation>
    <scope>NUCLEOTIDE SEQUENCE [LARGE SCALE GENOMIC DNA]</scope>
    <source>
        <strain evidence="5">Lake Konstanz</strain>
    </source>
</reference>
<feature type="region of interest" description="Disordered" evidence="2">
    <location>
        <begin position="982"/>
        <end position="1006"/>
    </location>
</feature>
<dbReference type="AlphaFoldDB" id="A0A0S4JM14"/>
<feature type="region of interest" description="Disordered" evidence="2">
    <location>
        <begin position="344"/>
        <end position="364"/>
    </location>
</feature>
<keyword evidence="1" id="KW-0175">Coiled coil</keyword>
<name>A0A0S4JM14_BODSA</name>
<evidence type="ECO:0000256" key="1">
    <source>
        <dbReference type="SAM" id="Coils"/>
    </source>
</evidence>
<keyword evidence="3" id="KW-1133">Transmembrane helix</keyword>
<proteinExistence type="predicted"/>
<feature type="compositionally biased region" description="Polar residues" evidence="2">
    <location>
        <begin position="982"/>
        <end position="1001"/>
    </location>
</feature>
<gene>
    <name evidence="4" type="ORF">BSAL_32090</name>
</gene>
<protein>
    <submittedName>
        <fullName evidence="4">Transmembrane protein, putative</fullName>
    </submittedName>
</protein>
<feature type="region of interest" description="Disordered" evidence="2">
    <location>
        <begin position="543"/>
        <end position="582"/>
    </location>
</feature>